<evidence type="ECO:0000313" key="3">
    <source>
        <dbReference type="Proteomes" id="UP000322699"/>
    </source>
</evidence>
<comment type="caution">
    <text evidence="2">The sequence shown here is derived from an EMBL/GenBank/DDBJ whole genome shotgun (WGS) entry which is preliminary data.</text>
</comment>
<dbReference type="OrthoDB" id="6194521at2"/>
<dbReference type="Pfam" id="PF01661">
    <property type="entry name" value="Macro"/>
    <property type="match status" value="1"/>
</dbReference>
<reference evidence="2 3" key="1">
    <citation type="submission" date="2019-08" db="EMBL/GenBank/DDBJ databases">
        <title>Deep-cultivation of Planctomycetes and their phenomic and genomic characterization uncovers novel biology.</title>
        <authorList>
            <person name="Wiegand S."/>
            <person name="Jogler M."/>
            <person name="Boedeker C."/>
            <person name="Pinto D."/>
            <person name="Vollmers J."/>
            <person name="Rivas-Marin E."/>
            <person name="Kohn T."/>
            <person name="Peeters S.H."/>
            <person name="Heuer A."/>
            <person name="Rast P."/>
            <person name="Oberbeckmann S."/>
            <person name="Bunk B."/>
            <person name="Jeske O."/>
            <person name="Meyerdierks A."/>
            <person name="Storesund J.E."/>
            <person name="Kallscheuer N."/>
            <person name="Luecker S."/>
            <person name="Lage O.M."/>
            <person name="Pohl T."/>
            <person name="Merkel B.J."/>
            <person name="Hornburger P."/>
            <person name="Mueller R.-W."/>
            <person name="Bruemmer F."/>
            <person name="Labrenz M."/>
            <person name="Spormann A.M."/>
            <person name="Op Den Camp H."/>
            <person name="Overmann J."/>
            <person name="Amann R."/>
            <person name="Jetten M.S.M."/>
            <person name="Mascher T."/>
            <person name="Medema M.H."/>
            <person name="Devos D.P."/>
            <person name="Kaster A.-K."/>
            <person name="Ovreas L."/>
            <person name="Rohde M."/>
            <person name="Galperin M.Y."/>
            <person name="Jogler C."/>
        </authorList>
    </citation>
    <scope>NUCLEOTIDE SEQUENCE [LARGE SCALE GENOMIC DNA]</scope>
    <source>
        <strain evidence="2 3">LF1</strain>
    </source>
</reference>
<dbReference type="SMART" id="SM00506">
    <property type="entry name" value="A1pp"/>
    <property type="match status" value="1"/>
</dbReference>
<proteinExistence type="predicted"/>
<dbReference type="CDD" id="cd02908">
    <property type="entry name" value="Macro_OAADPr_deacetylase"/>
    <property type="match status" value="1"/>
</dbReference>
<feature type="domain" description="Macro" evidence="1">
    <location>
        <begin position="1"/>
        <end position="169"/>
    </location>
</feature>
<dbReference type="EMBL" id="VRLW01000001">
    <property type="protein sequence ID" value="KAA1260952.1"/>
    <property type="molecule type" value="Genomic_DNA"/>
</dbReference>
<dbReference type="SUPFAM" id="SSF52949">
    <property type="entry name" value="Macro domain-like"/>
    <property type="match status" value="1"/>
</dbReference>
<sequence length="185" mass="19283">MTRIALYQGDITELAVDAIVTAANSALIGGGGVDGAVHDLAGPELLEACRLLAPCPAGEARITPAFNLNCKYIIHAVGPIYGHDQPADALLSGAYNASLRLAVANALRSVAFPCISTGAYGYPAVQACEVAVGTVVQWVGSCESPAAVVLCCYDPRDFRIYTDRLSDADVDYRVLDAPDDLHSSG</sequence>
<dbReference type="AlphaFoldDB" id="A0A5B1CKU0"/>
<dbReference type="Proteomes" id="UP000322699">
    <property type="component" value="Unassembled WGS sequence"/>
</dbReference>
<keyword evidence="2" id="KW-0378">Hydrolase</keyword>
<dbReference type="EC" id="3.5.1.-" evidence="2"/>
<organism evidence="2 3">
    <name type="scientific">Rubripirellula obstinata</name>
    <dbReference type="NCBI Taxonomy" id="406547"/>
    <lineage>
        <taxon>Bacteria</taxon>
        <taxon>Pseudomonadati</taxon>
        <taxon>Planctomycetota</taxon>
        <taxon>Planctomycetia</taxon>
        <taxon>Pirellulales</taxon>
        <taxon>Pirellulaceae</taxon>
        <taxon>Rubripirellula</taxon>
    </lineage>
</organism>
<dbReference type="Gene3D" id="3.40.220.10">
    <property type="entry name" value="Leucine Aminopeptidase, subunit E, domain 1"/>
    <property type="match status" value="1"/>
</dbReference>
<evidence type="ECO:0000259" key="1">
    <source>
        <dbReference type="PROSITE" id="PS51154"/>
    </source>
</evidence>
<gene>
    <name evidence="2" type="primary">ymdB_3</name>
    <name evidence="2" type="ORF">LF1_34940</name>
</gene>
<keyword evidence="3" id="KW-1185">Reference proteome</keyword>
<dbReference type="PANTHER" id="PTHR11106">
    <property type="entry name" value="GANGLIOSIDE INDUCED DIFFERENTIATION ASSOCIATED PROTEIN 2-RELATED"/>
    <property type="match status" value="1"/>
</dbReference>
<dbReference type="RefSeq" id="WP_068264454.1">
    <property type="nucleotide sequence ID" value="NZ_LWSK01000061.1"/>
</dbReference>
<dbReference type="InterPro" id="IPR002589">
    <property type="entry name" value="Macro_dom"/>
</dbReference>
<dbReference type="PANTHER" id="PTHR11106:SF27">
    <property type="entry name" value="MACRO DOMAIN-CONTAINING PROTEIN"/>
    <property type="match status" value="1"/>
</dbReference>
<dbReference type="InterPro" id="IPR043472">
    <property type="entry name" value="Macro_dom-like"/>
</dbReference>
<protein>
    <submittedName>
        <fullName evidence="2">O-acetyl-ADP-ribose deacetylase</fullName>
        <ecNumber evidence="2">3.5.1.-</ecNumber>
    </submittedName>
</protein>
<dbReference type="PROSITE" id="PS51154">
    <property type="entry name" value="MACRO"/>
    <property type="match status" value="1"/>
</dbReference>
<dbReference type="GO" id="GO:0016787">
    <property type="term" value="F:hydrolase activity"/>
    <property type="evidence" value="ECO:0007669"/>
    <property type="project" value="UniProtKB-KW"/>
</dbReference>
<name>A0A5B1CKU0_9BACT</name>
<accession>A0A5B1CKU0</accession>
<evidence type="ECO:0000313" key="2">
    <source>
        <dbReference type="EMBL" id="KAA1260952.1"/>
    </source>
</evidence>